<dbReference type="PANTHER" id="PTHR12542">
    <property type="entry name" value="EXOCYST COMPLEX PROTEIN EXO70"/>
    <property type="match status" value="1"/>
</dbReference>
<dbReference type="Gene3D" id="1.20.1280.170">
    <property type="entry name" value="Exocyst complex component Exo70"/>
    <property type="match status" value="1"/>
</dbReference>
<dbReference type="Pfam" id="PF03081">
    <property type="entry name" value="Exo70_C"/>
    <property type="match status" value="1"/>
</dbReference>
<name>A0A7J0DG70_9ERIC</name>
<evidence type="ECO:0000256" key="1">
    <source>
        <dbReference type="ARBA" id="ARBA00006756"/>
    </source>
</evidence>
<dbReference type="AlphaFoldDB" id="A0A7J0DG70"/>
<keyword evidence="6" id="KW-1185">Reference proteome</keyword>
<dbReference type="InterPro" id="IPR016159">
    <property type="entry name" value="Cullin_repeat-like_dom_sf"/>
</dbReference>
<evidence type="ECO:0000259" key="4">
    <source>
        <dbReference type="Pfam" id="PF03081"/>
    </source>
</evidence>
<dbReference type="GO" id="GO:0000145">
    <property type="term" value="C:exocyst"/>
    <property type="evidence" value="ECO:0007669"/>
    <property type="project" value="InterPro"/>
</dbReference>
<feature type="domain" description="Exocyst complex subunit Exo70 C-terminal" evidence="4">
    <location>
        <begin position="2"/>
        <end position="318"/>
    </location>
</feature>
<dbReference type="PANTHER" id="PTHR12542:SF127">
    <property type="entry name" value="EXOCYST COMPLEX COMPONENT EXO70C1"/>
    <property type="match status" value="1"/>
</dbReference>
<reference evidence="6" key="1">
    <citation type="submission" date="2019-07" db="EMBL/GenBank/DDBJ databases">
        <title>De Novo Assembly of kiwifruit Actinidia rufa.</title>
        <authorList>
            <person name="Sugita-Konishi S."/>
            <person name="Sato K."/>
            <person name="Mori E."/>
            <person name="Abe Y."/>
            <person name="Kisaki G."/>
            <person name="Hamano K."/>
            <person name="Suezawa K."/>
            <person name="Otani M."/>
            <person name="Fukuda T."/>
            <person name="Manabe T."/>
            <person name="Gomi K."/>
            <person name="Tabuchi M."/>
            <person name="Akimitsu K."/>
            <person name="Kataoka I."/>
        </authorList>
    </citation>
    <scope>NUCLEOTIDE SEQUENCE [LARGE SCALE GENOMIC DNA]</scope>
    <source>
        <strain evidence="6">cv. Fuchu</strain>
    </source>
</reference>
<keyword evidence="3" id="KW-0268">Exocytosis</keyword>
<dbReference type="OrthoDB" id="1922221at2759"/>
<dbReference type="SUPFAM" id="SSF74788">
    <property type="entry name" value="Cullin repeat-like"/>
    <property type="match status" value="1"/>
</dbReference>
<dbReference type="GO" id="GO:0005546">
    <property type="term" value="F:phosphatidylinositol-4,5-bisphosphate binding"/>
    <property type="evidence" value="ECO:0007669"/>
    <property type="project" value="InterPro"/>
</dbReference>
<comment type="function">
    <text evidence="3">Component of the exocyst complex.</text>
</comment>
<dbReference type="GO" id="GO:0006887">
    <property type="term" value="P:exocytosis"/>
    <property type="evidence" value="ECO:0007669"/>
    <property type="project" value="UniProtKB-KW"/>
</dbReference>
<protein>
    <recommendedName>
        <fullName evidence="3">Exocyst subunit Exo70 family protein</fullName>
    </recommendedName>
</protein>
<dbReference type="Proteomes" id="UP000585474">
    <property type="component" value="Unassembled WGS sequence"/>
</dbReference>
<gene>
    <name evidence="5" type="ORF">Acr_00g0033480</name>
</gene>
<evidence type="ECO:0000313" key="6">
    <source>
        <dbReference type="Proteomes" id="UP000585474"/>
    </source>
</evidence>
<evidence type="ECO:0000256" key="2">
    <source>
        <dbReference type="ARBA" id="ARBA00022448"/>
    </source>
</evidence>
<evidence type="ECO:0000313" key="5">
    <source>
        <dbReference type="EMBL" id="GFS34351.1"/>
    </source>
</evidence>
<comment type="caution">
    <text evidence="5">The sequence shown here is derived from an EMBL/GenBank/DDBJ whole genome shotgun (WGS) entry which is preliminary data.</text>
</comment>
<dbReference type="EMBL" id="BJWL01000211">
    <property type="protein sequence ID" value="GFS34351.1"/>
    <property type="molecule type" value="Genomic_DNA"/>
</dbReference>
<evidence type="ECO:0000256" key="3">
    <source>
        <dbReference type="RuleBase" id="RU365026"/>
    </source>
</evidence>
<keyword evidence="2 3" id="KW-0813">Transport</keyword>
<dbReference type="InterPro" id="IPR004140">
    <property type="entry name" value="Exo70"/>
</dbReference>
<proteinExistence type="inferred from homology"/>
<accession>A0A7J0DG70</accession>
<dbReference type="GO" id="GO:0015031">
    <property type="term" value="P:protein transport"/>
    <property type="evidence" value="ECO:0007669"/>
    <property type="project" value="UniProtKB-KW"/>
</dbReference>
<sequence>MTKRSSEKLFKVLDIYETLRDVVPSMDDLFPEEIGNEIKSEASLTRSQLGESTVFIFCELENSIKADTGKMTVPGGAVHPLTRYTMNYLKYACEYKDTLEQIFREHQKIERADSGTGSDYDYNSHCGQNHNNHKVKQSPFALQINKVMDLLDTGLETKSKLYKDTSLSSLFMMNNGRYILQKIKGATEINDLMGDTWSRKRSSDLRQYHKNYQRETWGKLLSCLNHEGLSLNGKVVKPVLKEKFKSFNVMFDEIHRTQSTWVVSDEQLQSELRVSISSVVVPAYRSFLARFSQTFTPGRQTEKYVKYQPEDIETYIEELFDGNATATGRRRP</sequence>
<keyword evidence="3" id="KW-0653">Protein transport</keyword>
<organism evidence="5 6">
    <name type="scientific">Actinidia rufa</name>
    <dbReference type="NCBI Taxonomy" id="165716"/>
    <lineage>
        <taxon>Eukaryota</taxon>
        <taxon>Viridiplantae</taxon>
        <taxon>Streptophyta</taxon>
        <taxon>Embryophyta</taxon>
        <taxon>Tracheophyta</taxon>
        <taxon>Spermatophyta</taxon>
        <taxon>Magnoliopsida</taxon>
        <taxon>eudicotyledons</taxon>
        <taxon>Gunneridae</taxon>
        <taxon>Pentapetalae</taxon>
        <taxon>asterids</taxon>
        <taxon>Ericales</taxon>
        <taxon>Actinidiaceae</taxon>
        <taxon>Actinidia</taxon>
    </lineage>
</organism>
<dbReference type="InterPro" id="IPR046364">
    <property type="entry name" value="Exo70_C"/>
</dbReference>
<comment type="similarity">
    <text evidence="1 3">Belongs to the EXO70 family.</text>
</comment>